<proteinExistence type="predicted"/>
<dbReference type="EMBL" id="CM056744">
    <property type="protein sequence ID" value="KAJ8668208.1"/>
    <property type="molecule type" value="Genomic_DNA"/>
</dbReference>
<comment type="caution">
    <text evidence="1">The sequence shown here is derived from an EMBL/GenBank/DDBJ whole genome shotgun (WGS) entry which is preliminary data.</text>
</comment>
<evidence type="ECO:0000313" key="2">
    <source>
        <dbReference type="Proteomes" id="UP001239111"/>
    </source>
</evidence>
<gene>
    <name evidence="1" type="ORF">QAD02_009871</name>
</gene>
<keyword evidence="2" id="KW-1185">Reference proteome</keyword>
<evidence type="ECO:0000313" key="1">
    <source>
        <dbReference type="EMBL" id="KAJ8668208.1"/>
    </source>
</evidence>
<accession>A0ACC2NBS4</accession>
<sequence>MGEVKLPGFSYTFSWQIDACLSTLRSAKENSEIRANANLARCNCDCEDSSEYGYPGIVSCDLTLLPKSENLSSGFVVDFKCADELQRYEICFTYSIVNKEKECYVERSCPREAIRVRGCEARVELDDFLNRNVMVKDLAVEPLDTIEILCEVRTMRMGKSD</sequence>
<reference evidence="1" key="1">
    <citation type="submission" date="2023-04" db="EMBL/GenBank/DDBJ databases">
        <title>A chromosome-level genome assembly of the parasitoid wasp Eretmocerus hayati.</title>
        <authorList>
            <person name="Zhong Y."/>
            <person name="Liu S."/>
            <person name="Liu Y."/>
        </authorList>
    </citation>
    <scope>NUCLEOTIDE SEQUENCE</scope>
    <source>
        <strain evidence="1">ZJU_SS_LIU_2023</strain>
    </source>
</reference>
<name>A0ACC2NBS4_9HYME</name>
<dbReference type="Proteomes" id="UP001239111">
    <property type="component" value="Chromosome 4"/>
</dbReference>
<organism evidence="1 2">
    <name type="scientific">Eretmocerus hayati</name>
    <dbReference type="NCBI Taxonomy" id="131215"/>
    <lineage>
        <taxon>Eukaryota</taxon>
        <taxon>Metazoa</taxon>
        <taxon>Ecdysozoa</taxon>
        <taxon>Arthropoda</taxon>
        <taxon>Hexapoda</taxon>
        <taxon>Insecta</taxon>
        <taxon>Pterygota</taxon>
        <taxon>Neoptera</taxon>
        <taxon>Endopterygota</taxon>
        <taxon>Hymenoptera</taxon>
        <taxon>Apocrita</taxon>
        <taxon>Proctotrupomorpha</taxon>
        <taxon>Chalcidoidea</taxon>
        <taxon>Aphelinidae</taxon>
        <taxon>Aphelininae</taxon>
        <taxon>Eretmocerus</taxon>
    </lineage>
</organism>
<protein>
    <submittedName>
        <fullName evidence="1">Uncharacterized protein</fullName>
    </submittedName>
</protein>